<dbReference type="GO" id="GO:0012505">
    <property type="term" value="C:endomembrane system"/>
    <property type="evidence" value="ECO:0007669"/>
    <property type="project" value="UniProtKB-SubCell"/>
</dbReference>
<dbReference type="AlphaFoldDB" id="A0AAE3IYS3"/>
<reference evidence="8" key="1">
    <citation type="submission" date="2022-10" db="EMBL/GenBank/DDBJ databases">
        <authorList>
            <person name="Yue Y."/>
        </authorList>
    </citation>
    <scope>NUCLEOTIDE SEQUENCE</scope>
    <source>
        <strain evidence="8">Z654</strain>
    </source>
</reference>
<keyword evidence="6" id="KW-0472">Membrane</keyword>
<dbReference type="RefSeq" id="WP_263952450.1">
    <property type="nucleotide sequence ID" value="NZ_JAOYFC010000001.1"/>
</dbReference>
<evidence type="ECO:0000256" key="4">
    <source>
        <dbReference type="ARBA" id="ARBA00013432"/>
    </source>
</evidence>
<dbReference type="SMART" id="SM00563">
    <property type="entry name" value="PlsC"/>
    <property type="match status" value="1"/>
</dbReference>
<keyword evidence="9" id="KW-1185">Reference proteome</keyword>
<accession>A0AAE3IYS3</accession>
<evidence type="ECO:0000313" key="9">
    <source>
        <dbReference type="Proteomes" id="UP001208041"/>
    </source>
</evidence>
<dbReference type="Pfam" id="PF01553">
    <property type="entry name" value="Acyltransferase"/>
    <property type="match status" value="1"/>
</dbReference>
<dbReference type="GO" id="GO:0004366">
    <property type="term" value="F:glycerol-3-phosphate O-acyltransferase activity"/>
    <property type="evidence" value="ECO:0007669"/>
    <property type="project" value="UniProtKB-EC"/>
</dbReference>
<proteinExistence type="predicted"/>
<gene>
    <name evidence="8" type="ORF">OH136_03500</name>
</gene>
<dbReference type="Proteomes" id="UP001208041">
    <property type="component" value="Unassembled WGS sequence"/>
</dbReference>
<dbReference type="SUPFAM" id="SSF69593">
    <property type="entry name" value="Glycerol-3-phosphate (1)-acyltransferase"/>
    <property type="match status" value="1"/>
</dbReference>
<sequence>MFQTVEIPVWVIVIVALLAAVAALERILVPSVRWFFRRRMERVVARLNTRLERPIEPFKLARRHDTIQRLIYSPQVSEAINEYAASEGVPENVAFENAQRYAKEIVPSFSATAYFGFAIRLARVISRSIYRIRIGYFDEEALSKISPEATVVFVMNHRSNMDYVLVTYLAAKRAALSYAVGEWARVWPLQGLIRSMGAYFIRRKSYNALYRGVLARYVQMATEAGVAQAVFPEGRLSLTGGVGDAKLGILSYVISGYHPLRDRDVVFVPVALNYDRVLEDRVLREAAHGGRSKFKFSVWRSFGFMFRQLRFMLTGRFHRFGYAAVSFGEPLSLRAFSQSQTGNLPPLVAEELMTRVRAVVPAVPVPMVATIFEQAERPLTHDDVVERYVKMLDLLRSNGVHVHVPRDNPAYGAEVGLRMLKLRRFVLEQDDGFVISPKSAEFVTYYAESIAHFFEAPEVSP</sequence>
<dbReference type="Pfam" id="PF19277">
    <property type="entry name" value="GPAT_C"/>
    <property type="match status" value="1"/>
</dbReference>
<dbReference type="InterPro" id="IPR045520">
    <property type="entry name" value="GPAT/DHAPAT_C"/>
</dbReference>
<evidence type="ECO:0000256" key="2">
    <source>
        <dbReference type="ARBA" id="ARBA00004765"/>
    </source>
</evidence>
<keyword evidence="6" id="KW-0812">Transmembrane</keyword>
<dbReference type="InterPro" id="IPR002123">
    <property type="entry name" value="Plipid/glycerol_acylTrfase"/>
</dbReference>
<protein>
    <recommendedName>
        <fullName evidence="4">Glycerol-3-phosphate acyltransferase</fullName>
        <ecNumber evidence="3">2.3.1.15</ecNumber>
    </recommendedName>
</protein>
<name>A0AAE3IYS3_9RHOB</name>
<dbReference type="PANTHER" id="PTHR12563">
    <property type="entry name" value="GLYCEROL-3-PHOSPHATE ACYLTRANSFERASE"/>
    <property type="match status" value="1"/>
</dbReference>
<keyword evidence="8" id="KW-0012">Acyltransferase</keyword>
<evidence type="ECO:0000256" key="3">
    <source>
        <dbReference type="ARBA" id="ARBA00013113"/>
    </source>
</evidence>
<dbReference type="EMBL" id="JAOYFC010000001">
    <property type="protein sequence ID" value="MCV6823610.1"/>
    <property type="molecule type" value="Genomic_DNA"/>
</dbReference>
<dbReference type="InterPro" id="IPR022284">
    <property type="entry name" value="GPAT/DHAPAT"/>
</dbReference>
<evidence type="ECO:0000313" key="8">
    <source>
        <dbReference type="EMBL" id="MCV6823610.1"/>
    </source>
</evidence>
<evidence type="ECO:0000256" key="5">
    <source>
        <dbReference type="ARBA" id="ARBA00048427"/>
    </source>
</evidence>
<organism evidence="8 9">
    <name type="scientific">Halocynthiibacter halioticoli</name>
    <dbReference type="NCBI Taxonomy" id="2986804"/>
    <lineage>
        <taxon>Bacteria</taxon>
        <taxon>Pseudomonadati</taxon>
        <taxon>Pseudomonadota</taxon>
        <taxon>Alphaproteobacteria</taxon>
        <taxon>Rhodobacterales</taxon>
        <taxon>Paracoccaceae</taxon>
        <taxon>Halocynthiibacter</taxon>
    </lineage>
</organism>
<feature type="domain" description="Phospholipid/glycerol acyltransferase" evidence="7">
    <location>
        <begin position="151"/>
        <end position="275"/>
    </location>
</feature>
<comment type="catalytic activity">
    <reaction evidence="5">
        <text>sn-glycerol 3-phosphate + an acyl-CoA = a 1-acyl-sn-glycero-3-phosphate + CoA</text>
        <dbReference type="Rhea" id="RHEA:15325"/>
        <dbReference type="ChEBI" id="CHEBI:57287"/>
        <dbReference type="ChEBI" id="CHEBI:57597"/>
        <dbReference type="ChEBI" id="CHEBI:57970"/>
        <dbReference type="ChEBI" id="CHEBI:58342"/>
        <dbReference type="EC" id="2.3.1.15"/>
    </reaction>
</comment>
<comment type="pathway">
    <text evidence="2">Phospholipid metabolism; CDP-diacylglycerol biosynthesis; CDP-diacylglycerol from sn-glycerol 3-phosphate: step 1/3.</text>
</comment>
<comment type="subcellular location">
    <subcellularLocation>
        <location evidence="1">Endomembrane system</location>
        <topology evidence="1">Peripheral membrane protein</topology>
    </subcellularLocation>
</comment>
<evidence type="ECO:0000259" key="7">
    <source>
        <dbReference type="SMART" id="SM00563"/>
    </source>
</evidence>
<evidence type="ECO:0000256" key="6">
    <source>
        <dbReference type="SAM" id="Phobius"/>
    </source>
</evidence>
<dbReference type="EC" id="2.3.1.15" evidence="3"/>
<dbReference type="GO" id="GO:0006629">
    <property type="term" value="P:lipid metabolic process"/>
    <property type="evidence" value="ECO:0007669"/>
    <property type="project" value="InterPro"/>
</dbReference>
<dbReference type="PANTHER" id="PTHR12563:SF17">
    <property type="entry name" value="DIHYDROXYACETONE PHOSPHATE ACYLTRANSFERASE"/>
    <property type="match status" value="1"/>
</dbReference>
<keyword evidence="8" id="KW-0808">Transferase</keyword>
<keyword evidence="6" id="KW-1133">Transmembrane helix</keyword>
<evidence type="ECO:0000256" key="1">
    <source>
        <dbReference type="ARBA" id="ARBA00004184"/>
    </source>
</evidence>
<comment type="caution">
    <text evidence="8">The sequence shown here is derived from an EMBL/GenBank/DDBJ whole genome shotgun (WGS) entry which is preliminary data.</text>
</comment>
<feature type="transmembrane region" description="Helical" evidence="6">
    <location>
        <begin position="7"/>
        <end position="29"/>
    </location>
</feature>